<comment type="caution">
    <text evidence="3">The sequence shown here is derived from an EMBL/GenBank/DDBJ whole genome shotgun (WGS) entry which is preliminary data.</text>
</comment>
<feature type="domain" description="DUF3566" evidence="2">
    <location>
        <begin position="19"/>
        <end position="132"/>
    </location>
</feature>
<feature type="transmembrane region" description="Helical" evidence="1">
    <location>
        <begin position="33"/>
        <end position="59"/>
    </location>
</feature>
<accession>A0A3P3VWU9</accession>
<name>A0A3P3VWU9_9MICO</name>
<evidence type="ECO:0000313" key="3">
    <source>
        <dbReference type="EMBL" id="RRJ86508.1"/>
    </source>
</evidence>
<dbReference type="OrthoDB" id="3240216at2"/>
<keyword evidence="1" id="KW-0472">Membrane</keyword>
<sequence length="135" mass="14194">MTSVADKLAKKSERRTATKQVRLRLVHIDFWSVVKLALVASLVIAIVMVVAAILVWVVVEQTGVISSVDGLLNDVTGSTGVTVSTFVSFPGILAFAGICAVLQIIVTTALAAIGAFLYNLSVRLTGGLIFGFTNS</sequence>
<dbReference type="Proteomes" id="UP000274391">
    <property type="component" value="Unassembled WGS sequence"/>
</dbReference>
<dbReference type="InterPro" id="IPR021949">
    <property type="entry name" value="DUF3566_TM"/>
</dbReference>
<organism evidence="3 4">
    <name type="scientific">Gulosibacter macacae</name>
    <dbReference type="NCBI Taxonomy" id="2488791"/>
    <lineage>
        <taxon>Bacteria</taxon>
        <taxon>Bacillati</taxon>
        <taxon>Actinomycetota</taxon>
        <taxon>Actinomycetes</taxon>
        <taxon>Micrococcales</taxon>
        <taxon>Microbacteriaceae</taxon>
        <taxon>Gulosibacter</taxon>
    </lineage>
</organism>
<protein>
    <submittedName>
        <fullName evidence="3">DUF3566 domain-containing protein</fullName>
    </submittedName>
</protein>
<dbReference type="EMBL" id="RQVS01000008">
    <property type="protein sequence ID" value="RRJ86508.1"/>
    <property type="molecule type" value="Genomic_DNA"/>
</dbReference>
<dbReference type="AlphaFoldDB" id="A0A3P3VWU9"/>
<dbReference type="Pfam" id="PF12089">
    <property type="entry name" value="DUF3566"/>
    <property type="match status" value="1"/>
</dbReference>
<keyword evidence="1" id="KW-0812">Transmembrane</keyword>
<evidence type="ECO:0000256" key="1">
    <source>
        <dbReference type="SAM" id="Phobius"/>
    </source>
</evidence>
<keyword evidence="1" id="KW-1133">Transmembrane helix</keyword>
<keyword evidence="4" id="KW-1185">Reference proteome</keyword>
<dbReference type="RefSeq" id="WP_124972166.1">
    <property type="nucleotide sequence ID" value="NZ_RQVS01000008.1"/>
</dbReference>
<gene>
    <name evidence="3" type="ORF">EG850_07600</name>
</gene>
<evidence type="ECO:0000313" key="4">
    <source>
        <dbReference type="Proteomes" id="UP000274391"/>
    </source>
</evidence>
<evidence type="ECO:0000259" key="2">
    <source>
        <dbReference type="Pfam" id="PF12089"/>
    </source>
</evidence>
<proteinExistence type="predicted"/>
<reference evidence="3 4" key="1">
    <citation type="submission" date="2018-11" db="EMBL/GenBank/DDBJ databases">
        <title>YIM 102482-1 draft genome.</title>
        <authorList>
            <person name="Li G."/>
            <person name="Jiang Y."/>
        </authorList>
    </citation>
    <scope>NUCLEOTIDE SEQUENCE [LARGE SCALE GENOMIC DNA]</scope>
    <source>
        <strain evidence="3 4">YIM 102482-1</strain>
    </source>
</reference>